<dbReference type="InterPro" id="IPR013766">
    <property type="entry name" value="Thioredoxin_domain"/>
</dbReference>
<dbReference type="VEuPathDB" id="VectorBase:LDEU004584"/>
<sequence length="791" mass="92533">MKMNMKYILSFVLLLSVCNCILRNPYEILGVQRRADIREIKKAYKDLVKKWHPDRNPDKTAESRFIEITKAYELLSDPQRREDYDKHGITEDTPNFRYKHDYSSFHRFDFDHFDSFFTSESGSFQFKFNTNHGTLLRKLSITTKAYENNIVPQSSKTPYLIMFYGDLCFPCFHAEPVWQKIQQELEPIGVGFATVHTQHESGLSRKIGVNGLPYIIGVVDGIVRHYKDDQLSLLRIIDFVRRILPKNLITSVNDNNYEMFLTQWSDNRIRALFVNSDNLIKLRYLLTAYYFNDRVSCGYFSLKDENKEKFLRTYNVDPKMSSLLIFNEDISRPVAVLSAPELKVQTMKDVLESNKFLLLPRLSSQLLFDQLCPTESLRIRRRLCVVLVTNNVMEHEPQRDAMRSFIREHSFNKDRIRFMYLFQEKQQEFIKALSYGAGSPESPVSHVVVLWRREQDRVLYEWLPSIWDASDPVKLNESKSSLNFLLTKLMQNTEVLPNKAQVVALIDEQSHGLFGRIVKKILIMTDGIGDNITKKEVLPVISVALSIGFVILIGYIMQHLVRVEEESIQERYRRLGKTPPGTKTKPECRLNIHELRGETYNGLVRLLKPGCRTIVLLCSNESKPKLLPIFYKCVYPYRRNKTLLFAYLMVEKNIDWYKKLLLQALIDYRDLQINPKNCIGTVISLNGFRKYFCVYHAKTTETSNILKKHRNRDDESGGAFLGFEDSTEEENSDVEAGNLIFAKNRLKAEEDALSKVLFEENLLDALPRWLERLFEGTTHRYHIQYWPEHMK</sequence>
<evidence type="ECO:0000256" key="2">
    <source>
        <dbReference type="ARBA" id="ARBA00020921"/>
    </source>
</evidence>
<evidence type="ECO:0000313" key="10">
    <source>
        <dbReference type="Proteomes" id="UP000288716"/>
    </source>
</evidence>
<gene>
    <name evidence="9" type="ORF">B4U80_06394</name>
</gene>
<keyword evidence="6" id="KW-0732">Signal</keyword>
<dbReference type="Pfam" id="PF00226">
    <property type="entry name" value="DnaJ"/>
    <property type="match status" value="1"/>
</dbReference>
<dbReference type="InterPro" id="IPR036869">
    <property type="entry name" value="J_dom_sf"/>
</dbReference>
<dbReference type="Proteomes" id="UP000288716">
    <property type="component" value="Unassembled WGS sequence"/>
</dbReference>
<evidence type="ECO:0000256" key="4">
    <source>
        <dbReference type="ARBA" id="ARBA00035002"/>
    </source>
</evidence>
<dbReference type="Gene3D" id="3.40.30.10">
    <property type="entry name" value="Glutaredoxin"/>
    <property type="match status" value="1"/>
</dbReference>
<evidence type="ECO:0000256" key="6">
    <source>
        <dbReference type="SAM" id="SignalP"/>
    </source>
</evidence>
<dbReference type="PANTHER" id="PTHR44303">
    <property type="entry name" value="DNAJ HOMOLOG SUBFAMILY C MEMBER 16"/>
    <property type="match status" value="1"/>
</dbReference>
<feature type="chain" id="PRO_5019567591" description="DnaJ homolog subfamily C member 16" evidence="6">
    <location>
        <begin position="21"/>
        <end position="791"/>
    </location>
</feature>
<evidence type="ECO:0000256" key="1">
    <source>
        <dbReference type="ARBA" id="ARBA00004163"/>
    </source>
</evidence>
<dbReference type="InterPro" id="IPR036249">
    <property type="entry name" value="Thioredoxin-like_sf"/>
</dbReference>
<reference evidence="9 10" key="1">
    <citation type="journal article" date="2018" name="Gigascience">
        <title>Genomes of trombidid mites reveal novel predicted allergens and laterally-transferred genes associated with secondary metabolism.</title>
        <authorList>
            <person name="Dong X."/>
            <person name="Chaisiri K."/>
            <person name="Xia D."/>
            <person name="Armstrong S.D."/>
            <person name="Fang Y."/>
            <person name="Donnelly M.J."/>
            <person name="Kadowaki T."/>
            <person name="McGarry J.W."/>
            <person name="Darby A.C."/>
            <person name="Makepeace B.L."/>
        </authorList>
    </citation>
    <scope>NUCLEOTIDE SEQUENCE [LARGE SCALE GENOMIC DNA]</scope>
    <source>
        <strain evidence="9">UoL-UT</strain>
    </source>
</reference>
<protein>
    <recommendedName>
        <fullName evidence="2">DnaJ homolog subfamily C member 16</fullName>
    </recommendedName>
    <alternativeName>
        <fullName evidence="5">Endoplasmic reticulum DNA J domain-containing protein 8</fullName>
    </alternativeName>
</protein>
<evidence type="ECO:0000259" key="7">
    <source>
        <dbReference type="PROSITE" id="PS50076"/>
    </source>
</evidence>
<keyword evidence="10" id="KW-1185">Reference proteome</keyword>
<feature type="domain" description="J" evidence="7">
    <location>
        <begin position="24"/>
        <end position="88"/>
    </location>
</feature>
<dbReference type="InterPro" id="IPR052448">
    <property type="entry name" value="DnaJ_C16_autophagy_reg"/>
</dbReference>
<organism evidence="9 10">
    <name type="scientific">Leptotrombidium deliense</name>
    <dbReference type="NCBI Taxonomy" id="299467"/>
    <lineage>
        <taxon>Eukaryota</taxon>
        <taxon>Metazoa</taxon>
        <taxon>Ecdysozoa</taxon>
        <taxon>Arthropoda</taxon>
        <taxon>Chelicerata</taxon>
        <taxon>Arachnida</taxon>
        <taxon>Acari</taxon>
        <taxon>Acariformes</taxon>
        <taxon>Trombidiformes</taxon>
        <taxon>Prostigmata</taxon>
        <taxon>Anystina</taxon>
        <taxon>Parasitengona</taxon>
        <taxon>Trombiculoidea</taxon>
        <taxon>Trombiculidae</taxon>
        <taxon>Leptotrombidium</taxon>
    </lineage>
</organism>
<dbReference type="PROSITE" id="PS00636">
    <property type="entry name" value="DNAJ_1"/>
    <property type="match status" value="1"/>
</dbReference>
<dbReference type="Gene3D" id="1.10.287.110">
    <property type="entry name" value="DnaJ domain"/>
    <property type="match status" value="1"/>
</dbReference>
<dbReference type="PRINTS" id="PR00625">
    <property type="entry name" value="JDOMAIN"/>
</dbReference>
<comment type="subcellular location">
    <subcellularLocation>
        <location evidence="1">Endoplasmic reticulum membrane</location>
        <topology evidence="1">Single-pass type IV membrane protein</topology>
    </subcellularLocation>
</comment>
<dbReference type="SMART" id="SM00271">
    <property type="entry name" value="DnaJ"/>
    <property type="match status" value="1"/>
</dbReference>
<feature type="domain" description="Thioredoxin" evidence="8">
    <location>
        <begin position="130"/>
        <end position="249"/>
    </location>
</feature>
<dbReference type="EMBL" id="NCKV01002003">
    <property type="protein sequence ID" value="RWS27457.1"/>
    <property type="molecule type" value="Genomic_DNA"/>
</dbReference>
<dbReference type="PANTHER" id="PTHR44303:SF2">
    <property type="entry name" value="DNAJ HOMOLOG SUBFAMILY C MEMBER 16"/>
    <property type="match status" value="1"/>
</dbReference>
<dbReference type="GO" id="GO:0006914">
    <property type="term" value="P:autophagy"/>
    <property type="evidence" value="ECO:0007669"/>
    <property type="project" value="UniProtKB-KW"/>
</dbReference>
<comment type="function">
    <text evidence="4">Plays an important role in regulating the size of autophagosomes during the formation process.</text>
</comment>
<dbReference type="InterPro" id="IPR001623">
    <property type="entry name" value="DnaJ_domain"/>
</dbReference>
<dbReference type="PROSITE" id="PS51352">
    <property type="entry name" value="THIOREDOXIN_2"/>
    <property type="match status" value="1"/>
</dbReference>
<dbReference type="STRING" id="299467.A0A443SIV9"/>
<dbReference type="Pfam" id="PF00085">
    <property type="entry name" value="Thioredoxin"/>
    <property type="match status" value="1"/>
</dbReference>
<dbReference type="SUPFAM" id="SSF52833">
    <property type="entry name" value="Thioredoxin-like"/>
    <property type="match status" value="1"/>
</dbReference>
<comment type="caution">
    <text evidence="9">The sequence shown here is derived from an EMBL/GenBank/DDBJ whole genome shotgun (WGS) entry which is preliminary data.</text>
</comment>
<proteinExistence type="predicted"/>
<dbReference type="InterPro" id="IPR018253">
    <property type="entry name" value="DnaJ_domain_CS"/>
</dbReference>
<evidence type="ECO:0000259" key="8">
    <source>
        <dbReference type="PROSITE" id="PS51352"/>
    </source>
</evidence>
<name>A0A443SIV9_9ACAR</name>
<dbReference type="AlphaFoldDB" id="A0A443SIV9"/>
<evidence type="ECO:0000256" key="5">
    <source>
        <dbReference type="ARBA" id="ARBA00035043"/>
    </source>
</evidence>
<dbReference type="PROSITE" id="PS50076">
    <property type="entry name" value="DNAJ_2"/>
    <property type="match status" value="1"/>
</dbReference>
<keyword evidence="3" id="KW-0072">Autophagy</keyword>
<dbReference type="CDD" id="cd06257">
    <property type="entry name" value="DnaJ"/>
    <property type="match status" value="1"/>
</dbReference>
<dbReference type="SUPFAM" id="SSF46565">
    <property type="entry name" value="Chaperone J-domain"/>
    <property type="match status" value="1"/>
</dbReference>
<evidence type="ECO:0000313" key="9">
    <source>
        <dbReference type="EMBL" id="RWS27457.1"/>
    </source>
</evidence>
<accession>A0A443SIV9</accession>
<dbReference type="OrthoDB" id="10065037at2759"/>
<evidence type="ECO:0000256" key="3">
    <source>
        <dbReference type="ARBA" id="ARBA00023006"/>
    </source>
</evidence>
<feature type="signal peptide" evidence="6">
    <location>
        <begin position="1"/>
        <end position="20"/>
    </location>
</feature>
<dbReference type="GO" id="GO:0005789">
    <property type="term" value="C:endoplasmic reticulum membrane"/>
    <property type="evidence" value="ECO:0007669"/>
    <property type="project" value="UniProtKB-SubCell"/>
</dbReference>